<dbReference type="EMBL" id="JXXD01000041">
    <property type="protein sequence ID" value="KIZ37418.1"/>
    <property type="molecule type" value="Genomic_DNA"/>
</dbReference>
<dbReference type="InterPro" id="IPR002104">
    <property type="entry name" value="Integrase_catalytic"/>
</dbReference>
<dbReference type="GO" id="GO:0003677">
    <property type="term" value="F:DNA binding"/>
    <property type="evidence" value="ECO:0007669"/>
    <property type="project" value="UniProtKB-KW"/>
</dbReference>
<dbReference type="CDD" id="cd00801">
    <property type="entry name" value="INT_P4_C"/>
    <property type="match status" value="1"/>
</dbReference>
<keyword evidence="4" id="KW-0233">DNA recombination</keyword>
<dbReference type="InterPro" id="IPR013762">
    <property type="entry name" value="Integrase-like_cat_sf"/>
</dbReference>
<evidence type="ECO:0000256" key="4">
    <source>
        <dbReference type="ARBA" id="ARBA00023172"/>
    </source>
</evidence>
<evidence type="ECO:0000313" key="7">
    <source>
        <dbReference type="Proteomes" id="UP000032439"/>
    </source>
</evidence>
<dbReference type="PANTHER" id="PTHR30629:SF2">
    <property type="entry name" value="PROPHAGE INTEGRASE INTS-RELATED"/>
    <property type="match status" value="1"/>
</dbReference>
<dbReference type="InterPro" id="IPR011010">
    <property type="entry name" value="DNA_brk_join_enz"/>
</dbReference>
<dbReference type="PATRIC" id="fig|316.110.peg.3550"/>
<evidence type="ECO:0000256" key="3">
    <source>
        <dbReference type="ARBA" id="ARBA00023125"/>
    </source>
</evidence>
<keyword evidence="3" id="KW-0238">DNA-binding</keyword>
<dbReference type="Pfam" id="PF00589">
    <property type="entry name" value="Phage_integrase"/>
    <property type="match status" value="1"/>
</dbReference>
<gene>
    <name evidence="6" type="ORF">LO50_05820</name>
</gene>
<dbReference type="Proteomes" id="UP000032439">
    <property type="component" value="Unassembled WGS sequence"/>
</dbReference>
<dbReference type="Gene3D" id="3.30.160.390">
    <property type="entry name" value="Integrase, DNA-binding domain"/>
    <property type="match status" value="1"/>
</dbReference>
<dbReference type="InterPro" id="IPR053876">
    <property type="entry name" value="Phage_int_M"/>
</dbReference>
<evidence type="ECO:0000256" key="2">
    <source>
        <dbReference type="ARBA" id="ARBA00022908"/>
    </source>
</evidence>
<comment type="caution">
    <text evidence="6">The sequence shown here is derived from an EMBL/GenBank/DDBJ whole genome shotgun (WGS) entry which is preliminary data.</text>
</comment>
<dbReference type="RefSeq" id="WP_044314401.1">
    <property type="nucleotide sequence ID" value="NZ_JXXD01000041.1"/>
</dbReference>
<evidence type="ECO:0000256" key="1">
    <source>
        <dbReference type="ARBA" id="ARBA00008857"/>
    </source>
</evidence>
<dbReference type="InterPro" id="IPR010998">
    <property type="entry name" value="Integrase_recombinase_N"/>
</dbReference>
<dbReference type="SUPFAM" id="SSF56349">
    <property type="entry name" value="DNA breaking-rejoining enzymes"/>
    <property type="match status" value="1"/>
</dbReference>
<dbReference type="InterPro" id="IPR050808">
    <property type="entry name" value="Phage_Integrase"/>
</dbReference>
<dbReference type="Gene3D" id="1.10.150.130">
    <property type="match status" value="1"/>
</dbReference>
<dbReference type="Pfam" id="PF22022">
    <property type="entry name" value="Phage_int_M"/>
    <property type="match status" value="1"/>
</dbReference>
<proteinExistence type="inferred from homology"/>
<dbReference type="InterPro" id="IPR038488">
    <property type="entry name" value="Integrase_DNA-bd_sf"/>
</dbReference>
<reference evidence="6 7" key="1">
    <citation type="submission" date="2014-11" db="EMBL/GenBank/DDBJ databases">
        <title>Genomics and ecophysiology of heterotrophic nitrogen fixing bacteria isolated from estuarine surface water.</title>
        <authorList>
            <person name="Bentzon-Tilia M."/>
            <person name="Severin I."/>
            <person name="Hansen L.H."/>
            <person name="Riemann L."/>
        </authorList>
    </citation>
    <scope>NUCLEOTIDE SEQUENCE [LARGE SCALE GENOMIC DNA]</scope>
    <source>
        <strain evidence="6 7">BAL361</strain>
    </source>
</reference>
<sequence length="411" mass="46394">MKRSDIKRRPLADTTLAGLEPEQTTYREHDGQGLYFRVKPNGGKSWELRYKKPDGKWSWIGLGSYPTVGGSVARAKAAELRADASEGKNPITTKQARQASSLEAAGHTFEMLGREWIEIRRPGWADSTAKRTIGALELHAFPVFGKRPFAEITPIEWMEFLRGMEKLGIVEQMGRVRRSCKEIYDLARVTGRAVHNPLDGLSRFLQTKPSENYAHVSAKELPALLRSISAYPHADDLRHGLRLLMLTGARPSELREATWSEFDREAGLWVVPAERMKKRRTHTVPLSRQALEALKGLRAITGAYPLLFPGRNDRTKPRSNMAFNMALRRMGYEGRQTAHGFRHIASTTLREHGFAKEHVEAQLSHAEDGVAGVYNKAIYLEQRRTMMQWYADYLDGLENGTVVQGQFGKAV</sequence>
<keyword evidence="2" id="KW-0229">DNA integration</keyword>
<dbReference type="AlphaFoldDB" id="A0A0D7E9G5"/>
<evidence type="ECO:0000313" key="6">
    <source>
        <dbReference type="EMBL" id="KIZ37418.1"/>
    </source>
</evidence>
<feature type="domain" description="Tyr recombinase" evidence="5">
    <location>
        <begin position="211"/>
        <end position="387"/>
    </location>
</feature>
<dbReference type="Pfam" id="PF13356">
    <property type="entry name" value="Arm-DNA-bind_3"/>
    <property type="match status" value="1"/>
</dbReference>
<dbReference type="PANTHER" id="PTHR30629">
    <property type="entry name" value="PROPHAGE INTEGRASE"/>
    <property type="match status" value="1"/>
</dbReference>
<name>A0A0D7E9G5_STUST</name>
<organism evidence="6 7">
    <name type="scientific">Stutzerimonas stutzeri</name>
    <name type="common">Pseudomonas stutzeri</name>
    <dbReference type="NCBI Taxonomy" id="316"/>
    <lineage>
        <taxon>Bacteria</taxon>
        <taxon>Pseudomonadati</taxon>
        <taxon>Pseudomonadota</taxon>
        <taxon>Gammaproteobacteria</taxon>
        <taxon>Pseudomonadales</taxon>
        <taxon>Pseudomonadaceae</taxon>
        <taxon>Stutzerimonas</taxon>
    </lineage>
</organism>
<accession>A0A0D7E9G5</accession>
<dbReference type="GO" id="GO:0006310">
    <property type="term" value="P:DNA recombination"/>
    <property type="evidence" value="ECO:0007669"/>
    <property type="project" value="UniProtKB-KW"/>
</dbReference>
<dbReference type="GO" id="GO:0015074">
    <property type="term" value="P:DNA integration"/>
    <property type="evidence" value="ECO:0007669"/>
    <property type="project" value="UniProtKB-KW"/>
</dbReference>
<evidence type="ECO:0000259" key="5">
    <source>
        <dbReference type="PROSITE" id="PS51898"/>
    </source>
</evidence>
<dbReference type="Gene3D" id="1.10.443.10">
    <property type="entry name" value="Intergrase catalytic core"/>
    <property type="match status" value="1"/>
</dbReference>
<dbReference type="PROSITE" id="PS51898">
    <property type="entry name" value="TYR_RECOMBINASE"/>
    <property type="match status" value="1"/>
</dbReference>
<comment type="similarity">
    <text evidence="1">Belongs to the 'phage' integrase family.</text>
</comment>
<protein>
    <submittedName>
        <fullName evidence="6">Integrase</fullName>
    </submittedName>
</protein>
<dbReference type="InterPro" id="IPR025166">
    <property type="entry name" value="Integrase_DNA_bind_dom"/>
</dbReference>